<sequence>MAGRPGSRTARRRAGVRQCLPGEFGRPLRPETVYDWIEGFKRRYPLLSAGWTPHWFRPTHATALLLAGVPEHVVQRRLGHADIQTLMTTYAHVTEDAAMRAAADWKTLAARWGAVA</sequence>
<feature type="domain" description="Tyr recombinase" evidence="2">
    <location>
        <begin position="1"/>
        <end position="104"/>
    </location>
</feature>
<dbReference type="OrthoDB" id="9803188at2"/>
<evidence type="ECO:0000313" key="3">
    <source>
        <dbReference type="EMBL" id="RVU18944.1"/>
    </source>
</evidence>
<keyword evidence="4" id="KW-1185">Reference proteome</keyword>
<gene>
    <name evidence="3" type="ORF">EOT10_31050</name>
</gene>
<dbReference type="AlphaFoldDB" id="A0A3S2VR99"/>
<organism evidence="3 4">
    <name type="scientific">Streptomyces antnestii</name>
    <dbReference type="NCBI Taxonomy" id="2494256"/>
    <lineage>
        <taxon>Bacteria</taxon>
        <taxon>Bacillati</taxon>
        <taxon>Actinomycetota</taxon>
        <taxon>Actinomycetes</taxon>
        <taxon>Kitasatosporales</taxon>
        <taxon>Streptomycetaceae</taxon>
        <taxon>Streptomyces</taxon>
    </lineage>
</organism>
<evidence type="ECO:0000256" key="1">
    <source>
        <dbReference type="ARBA" id="ARBA00023172"/>
    </source>
</evidence>
<dbReference type="Pfam" id="PF00589">
    <property type="entry name" value="Phage_integrase"/>
    <property type="match status" value="1"/>
</dbReference>
<dbReference type="GO" id="GO:0003677">
    <property type="term" value="F:DNA binding"/>
    <property type="evidence" value="ECO:0007669"/>
    <property type="project" value="InterPro"/>
</dbReference>
<accession>A0A3S2VR99</accession>
<dbReference type="InterPro" id="IPR013762">
    <property type="entry name" value="Integrase-like_cat_sf"/>
</dbReference>
<dbReference type="GO" id="GO:0006310">
    <property type="term" value="P:DNA recombination"/>
    <property type="evidence" value="ECO:0007669"/>
    <property type="project" value="UniProtKB-KW"/>
</dbReference>
<keyword evidence="1" id="KW-0233">DNA recombination</keyword>
<name>A0A3S2VR99_9ACTN</name>
<reference evidence="3 4" key="1">
    <citation type="submission" date="2019-01" db="EMBL/GenBank/DDBJ databases">
        <title>Genome sequences of Streptomyces and Rhizobium isolates collected from root and soil.</title>
        <authorList>
            <person name="Chhettri S."/>
            <person name="Sevigny J.L."/>
            <person name="Sen A."/>
            <person name="Ennis N."/>
            <person name="Tisa L."/>
        </authorList>
    </citation>
    <scope>NUCLEOTIDE SEQUENCE [LARGE SCALE GENOMIC DNA]</scope>
    <source>
        <strain evidence="3 4">San01</strain>
    </source>
</reference>
<dbReference type="Gene3D" id="1.10.443.10">
    <property type="entry name" value="Intergrase catalytic core"/>
    <property type="match status" value="1"/>
</dbReference>
<dbReference type="Proteomes" id="UP000283128">
    <property type="component" value="Unassembled WGS sequence"/>
</dbReference>
<dbReference type="InterPro" id="IPR002104">
    <property type="entry name" value="Integrase_catalytic"/>
</dbReference>
<proteinExistence type="predicted"/>
<dbReference type="GO" id="GO:0015074">
    <property type="term" value="P:DNA integration"/>
    <property type="evidence" value="ECO:0007669"/>
    <property type="project" value="InterPro"/>
</dbReference>
<evidence type="ECO:0000313" key="4">
    <source>
        <dbReference type="Proteomes" id="UP000283128"/>
    </source>
</evidence>
<dbReference type="InterPro" id="IPR011010">
    <property type="entry name" value="DNA_brk_join_enz"/>
</dbReference>
<dbReference type="EMBL" id="RZYA01000019">
    <property type="protein sequence ID" value="RVU18944.1"/>
    <property type="molecule type" value="Genomic_DNA"/>
</dbReference>
<dbReference type="PROSITE" id="PS51898">
    <property type="entry name" value="TYR_RECOMBINASE"/>
    <property type="match status" value="1"/>
</dbReference>
<evidence type="ECO:0000259" key="2">
    <source>
        <dbReference type="PROSITE" id="PS51898"/>
    </source>
</evidence>
<comment type="caution">
    <text evidence="3">The sequence shown here is derived from an EMBL/GenBank/DDBJ whole genome shotgun (WGS) entry which is preliminary data.</text>
</comment>
<dbReference type="SUPFAM" id="SSF56349">
    <property type="entry name" value="DNA breaking-rejoining enzymes"/>
    <property type="match status" value="1"/>
</dbReference>
<protein>
    <recommendedName>
        <fullName evidence="2">Tyr recombinase domain-containing protein</fullName>
    </recommendedName>
</protein>